<reference evidence="2 3" key="1">
    <citation type="journal article" date="2018" name="Nat. Ecol. Evol.">
        <title>Shark genomes provide insights into elasmobranch evolution and the origin of vertebrates.</title>
        <authorList>
            <person name="Hara Y"/>
            <person name="Yamaguchi K"/>
            <person name="Onimaru K"/>
            <person name="Kadota M"/>
            <person name="Koyanagi M"/>
            <person name="Keeley SD"/>
            <person name="Tatsumi K"/>
            <person name="Tanaka K"/>
            <person name="Motone F"/>
            <person name="Kageyama Y"/>
            <person name="Nozu R"/>
            <person name="Adachi N"/>
            <person name="Nishimura O"/>
            <person name="Nakagawa R"/>
            <person name="Tanegashima C"/>
            <person name="Kiyatake I"/>
            <person name="Matsumoto R"/>
            <person name="Murakumo K"/>
            <person name="Nishida K"/>
            <person name="Terakita A"/>
            <person name="Kuratani S"/>
            <person name="Sato K"/>
            <person name="Hyodo S Kuraku.S."/>
        </authorList>
    </citation>
    <scope>NUCLEOTIDE SEQUENCE [LARGE SCALE GENOMIC DNA]</scope>
</reference>
<protein>
    <submittedName>
        <fullName evidence="2">Uncharacterized protein</fullName>
    </submittedName>
</protein>
<organism evidence="2 3">
    <name type="scientific">Scyliorhinus torazame</name>
    <name type="common">Cloudy catshark</name>
    <name type="synonym">Catulus torazame</name>
    <dbReference type="NCBI Taxonomy" id="75743"/>
    <lineage>
        <taxon>Eukaryota</taxon>
        <taxon>Metazoa</taxon>
        <taxon>Chordata</taxon>
        <taxon>Craniata</taxon>
        <taxon>Vertebrata</taxon>
        <taxon>Chondrichthyes</taxon>
        <taxon>Elasmobranchii</taxon>
        <taxon>Galeomorphii</taxon>
        <taxon>Galeoidea</taxon>
        <taxon>Carcharhiniformes</taxon>
        <taxon>Scyliorhinidae</taxon>
        <taxon>Scyliorhinus</taxon>
    </lineage>
</organism>
<proteinExistence type="predicted"/>
<evidence type="ECO:0000313" key="3">
    <source>
        <dbReference type="Proteomes" id="UP000288216"/>
    </source>
</evidence>
<gene>
    <name evidence="2" type="ORF">scyTo_0006231</name>
</gene>
<feature type="region of interest" description="Disordered" evidence="1">
    <location>
        <begin position="1"/>
        <end position="29"/>
    </location>
</feature>
<accession>A0A401PGM0</accession>
<name>A0A401PGM0_SCYTO</name>
<feature type="compositionally biased region" description="Polar residues" evidence="1">
    <location>
        <begin position="1"/>
        <end position="14"/>
    </location>
</feature>
<sequence>MSNDASTLQDAVQSRQDEDTSATDGDEDSFFINTIMEDTERFHEIEETGTCQLDNSANDESNQHIHQNGH</sequence>
<feature type="compositionally biased region" description="Acidic residues" evidence="1">
    <location>
        <begin position="19"/>
        <end position="29"/>
    </location>
</feature>
<dbReference type="Proteomes" id="UP000288216">
    <property type="component" value="Unassembled WGS sequence"/>
</dbReference>
<evidence type="ECO:0000313" key="2">
    <source>
        <dbReference type="EMBL" id="GCB72275.1"/>
    </source>
</evidence>
<dbReference type="AlphaFoldDB" id="A0A401PGM0"/>
<keyword evidence="3" id="KW-1185">Reference proteome</keyword>
<dbReference type="EMBL" id="BFAA01002064">
    <property type="protein sequence ID" value="GCB72275.1"/>
    <property type="molecule type" value="Genomic_DNA"/>
</dbReference>
<evidence type="ECO:0000256" key="1">
    <source>
        <dbReference type="SAM" id="MobiDB-lite"/>
    </source>
</evidence>
<comment type="caution">
    <text evidence="2">The sequence shown here is derived from an EMBL/GenBank/DDBJ whole genome shotgun (WGS) entry which is preliminary data.</text>
</comment>
<feature type="region of interest" description="Disordered" evidence="1">
    <location>
        <begin position="50"/>
        <end position="70"/>
    </location>
</feature>